<feature type="compositionally biased region" description="Polar residues" evidence="12">
    <location>
        <begin position="412"/>
        <end position="421"/>
    </location>
</feature>
<dbReference type="GO" id="GO:0016787">
    <property type="term" value="F:hydrolase activity"/>
    <property type="evidence" value="ECO:0007669"/>
    <property type="project" value="UniProtKB-KW"/>
</dbReference>
<feature type="region of interest" description="Disordered" evidence="12">
    <location>
        <begin position="983"/>
        <end position="1005"/>
    </location>
</feature>
<dbReference type="PANTHER" id="PTHR42648">
    <property type="entry name" value="TRANSPOSASE, PUTATIVE-RELATED"/>
    <property type="match status" value="1"/>
</dbReference>
<evidence type="ECO:0000313" key="14">
    <source>
        <dbReference type="EMBL" id="GEU62322.1"/>
    </source>
</evidence>
<keyword evidence="1" id="KW-0540">Nuclease</keyword>
<organism evidence="14">
    <name type="scientific">Tanacetum cinerariifolium</name>
    <name type="common">Dalmatian daisy</name>
    <name type="synonym">Chrysanthemum cinerariifolium</name>
    <dbReference type="NCBI Taxonomy" id="118510"/>
    <lineage>
        <taxon>Eukaryota</taxon>
        <taxon>Viridiplantae</taxon>
        <taxon>Streptophyta</taxon>
        <taxon>Embryophyta</taxon>
        <taxon>Tracheophyta</taxon>
        <taxon>Spermatophyta</taxon>
        <taxon>Magnoliopsida</taxon>
        <taxon>eudicotyledons</taxon>
        <taxon>Gunneridae</taxon>
        <taxon>Pentapetalae</taxon>
        <taxon>asterids</taxon>
        <taxon>campanulids</taxon>
        <taxon>Asterales</taxon>
        <taxon>Asteraceae</taxon>
        <taxon>Asteroideae</taxon>
        <taxon>Anthemideae</taxon>
        <taxon>Anthemidinae</taxon>
        <taxon>Tanacetum</taxon>
    </lineage>
</organism>
<protein>
    <recommendedName>
        <fullName evidence="13">Integrase catalytic domain-containing protein</fullName>
    </recommendedName>
</protein>
<feature type="region of interest" description="Disordered" evidence="12">
    <location>
        <begin position="1250"/>
        <end position="1312"/>
    </location>
</feature>
<evidence type="ECO:0000256" key="12">
    <source>
        <dbReference type="SAM" id="MobiDB-lite"/>
    </source>
</evidence>
<evidence type="ECO:0000256" key="8">
    <source>
        <dbReference type="ARBA" id="ARBA00022932"/>
    </source>
</evidence>
<evidence type="ECO:0000256" key="3">
    <source>
        <dbReference type="ARBA" id="ARBA00022759"/>
    </source>
</evidence>
<dbReference type="GO" id="GO:0003964">
    <property type="term" value="F:RNA-directed DNA polymerase activity"/>
    <property type="evidence" value="ECO:0007669"/>
    <property type="project" value="UniProtKB-KW"/>
</dbReference>
<feature type="compositionally biased region" description="Polar residues" evidence="12">
    <location>
        <begin position="986"/>
        <end position="996"/>
    </location>
</feature>
<comment type="caution">
    <text evidence="14">The sequence shown here is derived from an EMBL/GenBank/DDBJ whole genome shotgun (WGS) entry which is preliminary data.</text>
</comment>
<dbReference type="GO" id="GO:0046872">
    <property type="term" value="F:metal ion binding"/>
    <property type="evidence" value="ECO:0007669"/>
    <property type="project" value="UniProtKB-KW"/>
</dbReference>
<evidence type="ECO:0000256" key="2">
    <source>
        <dbReference type="ARBA" id="ARBA00022723"/>
    </source>
</evidence>
<accession>A0A6L2LPE0</accession>
<dbReference type="PROSITE" id="PS50994">
    <property type="entry name" value="INTEGRASE"/>
    <property type="match status" value="1"/>
</dbReference>
<evidence type="ECO:0000256" key="1">
    <source>
        <dbReference type="ARBA" id="ARBA00022722"/>
    </source>
</evidence>
<keyword evidence="2" id="KW-0479">Metal-binding</keyword>
<feature type="compositionally biased region" description="Basic and acidic residues" evidence="12">
    <location>
        <begin position="1280"/>
        <end position="1301"/>
    </location>
</feature>
<dbReference type="Gene3D" id="3.30.420.10">
    <property type="entry name" value="Ribonuclease H-like superfamily/Ribonuclease H"/>
    <property type="match status" value="1"/>
</dbReference>
<keyword evidence="11" id="KW-0175">Coiled coil</keyword>
<dbReference type="PANTHER" id="PTHR42648:SF11">
    <property type="entry name" value="TRANSPOSON TY4-P GAG-POL POLYPROTEIN"/>
    <property type="match status" value="1"/>
</dbReference>
<dbReference type="InterPro" id="IPR036397">
    <property type="entry name" value="RNaseH_sf"/>
</dbReference>
<evidence type="ECO:0000256" key="4">
    <source>
        <dbReference type="ARBA" id="ARBA00022801"/>
    </source>
</evidence>
<keyword evidence="8" id="KW-0808">Transferase</keyword>
<keyword evidence="8" id="KW-0239">DNA-directed DNA polymerase</keyword>
<keyword evidence="3" id="KW-0255">Endonuclease</keyword>
<feature type="region of interest" description="Disordered" evidence="12">
    <location>
        <begin position="412"/>
        <end position="453"/>
    </location>
</feature>
<feature type="compositionally biased region" description="Acidic residues" evidence="12">
    <location>
        <begin position="1254"/>
        <end position="1279"/>
    </location>
</feature>
<dbReference type="InterPro" id="IPR012337">
    <property type="entry name" value="RNaseH-like_sf"/>
</dbReference>
<evidence type="ECO:0000256" key="6">
    <source>
        <dbReference type="ARBA" id="ARBA00022908"/>
    </source>
</evidence>
<evidence type="ECO:0000259" key="13">
    <source>
        <dbReference type="PROSITE" id="PS50994"/>
    </source>
</evidence>
<dbReference type="Pfam" id="PF07727">
    <property type="entry name" value="RVT_2"/>
    <property type="match status" value="1"/>
</dbReference>
<keyword evidence="9" id="KW-0233">DNA recombination</keyword>
<dbReference type="GO" id="GO:0015074">
    <property type="term" value="P:DNA integration"/>
    <property type="evidence" value="ECO:0007669"/>
    <property type="project" value="UniProtKB-KW"/>
</dbReference>
<keyword evidence="5" id="KW-0460">Magnesium</keyword>
<keyword evidence="7" id="KW-0695">RNA-directed DNA polymerase</keyword>
<dbReference type="GO" id="GO:0004519">
    <property type="term" value="F:endonuclease activity"/>
    <property type="evidence" value="ECO:0007669"/>
    <property type="project" value="UniProtKB-KW"/>
</dbReference>
<keyword evidence="10" id="KW-0511">Multifunctional enzyme</keyword>
<dbReference type="InterPro" id="IPR001584">
    <property type="entry name" value="Integrase_cat-core"/>
</dbReference>
<dbReference type="InterPro" id="IPR013103">
    <property type="entry name" value="RVT_2"/>
</dbReference>
<keyword evidence="6" id="KW-0229">DNA integration</keyword>
<feature type="compositionally biased region" description="Low complexity" evidence="12">
    <location>
        <begin position="422"/>
        <end position="431"/>
    </location>
</feature>
<keyword evidence="4" id="KW-0378">Hydrolase</keyword>
<dbReference type="EMBL" id="BKCJ010004653">
    <property type="protein sequence ID" value="GEU62322.1"/>
    <property type="molecule type" value="Genomic_DNA"/>
</dbReference>
<gene>
    <name evidence="14" type="ORF">Tci_034300</name>
</gene>
<keyword evidence="8" id="KW-0548">Nucleotidyltransferase</keyword>
<evidence type="ECO:0000256" key="5">
    <source>
        <dbReference type="ARBA" id="ARBA00022842"/>
    </source>
</evidence>
<sequence>MLPQLLNNNNNNLSFPNLTQEELAFLADPRILEGQATQMVITYNAAYQANDLDAYDSNCDELNIAKVALMANLSHYGSDALAENSKTSAQQDALILFVIEQLKTQVINGTKINLDNKTANDTLTPELERYKEQVKVLKEGQNVEKAQQLEPKLYDGNVIKNTYAIVIPDSEETLMLAEESHPTPSNRPTKVEVPKELPKVSMVNTSLKKLKHHLAGFDVVVKERTTATAIIEGTWGFKHTKACFRNEIIPFLKSLKDIFNTFDQYLIDKLTEVHNVFHQMEQEQGLFIADLRDELRKLKGKAVVDTMVSTHTIDPKMLKVDVEPIAPRLLNNKIVHSDYLMLTQEQAVILREVELLILIRHTCPSINNSSDKLVAVTLKNKDKRVRFTKPVTSSGNTNTKIASSSYLVSNKPMLSSTGVKPSTSASGSQSSGNTKKNKIQRPPSSTQKNKVETHLRTVKSSLKNKNCTVESKGPAILRHSKLNANSELICVKCNGCRLSDNHDLCVSNFINDANARAKSKSVKKNSKRKVLKPTGKVFTKIRYIWRPTGRTFIIVGNACPLNKITTTTEVPSSKPIALETDTPKPVVTLVYSKKPRKSKTTDPVVQIVLWYLDSGCSKHMTRDRSQLTNFVNKFLGFTMWKDLDTTYSPLGVDLLTGSRGNNIYTLSLGDMMASSPICLLSKASKTKSWLWHRCLSHLNFGVINHFARHGLVRGLPKLKFEKDHLCSTCSMGKTKKKPHTSKSEDTNQEKLYLLHMDLYGPMRVASVNEKKTDNGTEFVNQTLREYYEKVGISHETSVACSLHQNCIVERCNRTLIEAARTMLIYAKASLFLWAEVVATACYTQNRSIIRLRHRKHHMSFYTTNFPTYHFFMCLAHFVTQQMIVRIWASYNQKLTLVFSLVMNPQRKNFKFKTDVPDESLIHVDFDELTALAFEHSSSELALHEMTPATISSELTPNPPSSTPFLPPSRTDWDLLLNQLAPEPVASTGSPSSTTVDQDAPSPIEPKNFKQAMTELSWIDVMQEEIHEFERLKVWQEEGIDFEESFAPVARIEAIRIFITNVAHKNMMIFQMGVKTAFLNGGLKEEVYVSQPEGFVDQDNPSHVYKLKKALYGLKQAPRAIMDTTRAQQKALDDELVAPAKPLKIGKCNLRLSSNLNSKEPTLQVKFEDPPFEEEIPSFIRELRHTGEIKVLSDVNVNHMHQPWRSFSAIINKCLSGKTTALESLRLSQARYNSTVLTPVVQVQIKEPVFHQGNDDEDDDDGDSQGDDDNEQTELDNDGDDLLHLKFSTFDEKERHDEKHNEEEEEGSDLRVQTPSYFESTNDEACDDVTQGVNVEEEKLDEDMTNKEEEVDELYNDVNINMEGRDTKMTDASLTNVQATQVIEETHVIMTVVTPEAQQQSSSVSTGFISNMLNPNSDTGIDFILNLNTESTSLVDVPVATNLKMPHSSITTLPPPPIPLIQPQHQTPVPLPAIVPNDFLEFKQTNLFAKTISLISSIVDAYLANKMNEAVKTIIQLQSDRLRDEAQAENEDFINKLDENIKKIIKEQVKLKVKEKVSKILSRIEKLVNDQLESEVLTRSSNKAKTSHDVAANLSELELKKILIDKMESNKSIHRAKPTKPPTLDHDWNKTLPAAHGPIQPWINNQARKDDSRDSFNKKMDTLLDFLAFMMNRLKVDTLTLELLVGPTFELMKGSFCRNDDKLYTFKECDYKRLRLQDIEYMLLLLTQGKLSNLTIEERLALNVSLQMFTRSIVIQRRVEDLQLGVEGYQKKLNITRPDTLMRIDELHKFSDGTLNDVWTALDDIIKKIRMHYLPQTYWRDVDKDRAGAMIQAFDKPLKNRRIMRSLEKFIGGRSYEGDFRLMERTI</sequence>
<evidence type="ECO:0000256" key="11">
    <source>
        <dbReference type="SAM" id="Coils"/>
    </source>
</evidence>
<name>A0A6L2LPE0_TANCI</name>
<feature type="domain" description="Integrase catalytic" evidence="13">
    <location>
        <begin position="772"/>
        <end position="865"/>
    </location>
</feature>
<evidence type="ECO:0000256" key="9">
    <source>
        <dbReference type="ARBA" id="ARBA00023172"/>
    </source>
</evidence>
<dbReference type="Pfam" id="PF13976">
    <property type="entry name" value="gag_pre-integrs"/>
    <property type="match status" value="1"/>
</dbReference>
<proteinExistence type="predicted"/>
<evidence type="ECO:0000256" key="7">
    <source>
        <dbReference type="ARBA" id="ARBA00022918"/>
    </source>
</evidence>
<evidence type="ECO:0000256" key="10">
    <source>
        <dbReference type="ARBA" id="ARBA00023268"/>
    </source>
</evidence>
<dbReference type="SUPFAM" id="SSF53098">
    <property type="entry name" value="Ribonuclease H-like"/>
    <property type="match status" value="1"/>
</dbReference>
<dbReference type="GO" id="GO:0003676">
    <property type="term" value="F:nucleic acid binding"/>
    <property type="evidence" value="ECO:0007669"/>
    <property type="project" value="InterPro"/>
</dbReference>
<dbReference type="InterPro" id="IPR039537">
    <property type="entry name" value="Retrotran_Ty1/copia-like"/>
</dbReference>
<reference evidence="14" key="1">
    <citation type="journal article" date="2019" name="Sci. Rep.">
        <title>Draft genome of Tanacetum cinerariifolium, the natural source of mosquito coil.</title>
        <authorList>
            <person name="Yamashiro T."/>
            <person name="Shiraishi A."/>
            <person name="Satake H."/>
            <person name="Nakayama K."/>
        </authorList>
    </citation>
    <scope>NUCLEOTIDE SEQUENCE</scope>
</reference>
<dbReference type="GO" id="GO:0003887">
    <property type="term" value="F:DNA-directed DNA polymerase activity"/>
    <property type="evidence" value="ECO:0007669"/>
    <property type="project" value="UniProtKB-KW"/>
</dbReference>
<feature type="coiled-coil region" evidence="11">
    <location>
        <begin position="1522"/>
        <end position="1553"/>
    </location>
</feature>
<dbReference type="InterPro" id="IPR025724">
    <property type="entry name" value="GAG-pre-integrase_dom"/>
</dbReference>
<dbReference type="GO" id="GO:0006310">
    <property type="term" value="P:DNA recombination"/>
    <property type="evidence" value="ECO:0007669"/>
    <property type="project" value="UniProtKB-KW"/>
</dbReference>